<evidence type="ECO:0000256" key="1">
    <source>
        <dbReference type="ARBA" id="ARBA00023002"/>
    </source>
</evidence>
<keyword evidence="1" id="KW-0560">Oxidoreductase</keyword>
<proteinExistence type="predicted"/>
<protein>
    <recommendedName>
        <fullName evidence="2">Flavodoxin-like fold domain-containing protein</fullName>
    </recommendedName>
</protein>
<name>A0ABZ2SP81_9ENTE</name>
<dbReference type="SUPFAM" id="SSF52218">
    <property type="entry name" value="Flavoproteins"/>
    <property type="match status" value="1"/>
</dbReference>
<dbReference type="EMBL" id="CP147251">
    <property type="protein sequence ID" value="WYJ77500.1"/>
    <property type="molecule type" value="Genomic_DNA"/>
</dbReference>
<gene>
    <name evidence="3" type="ORF">DOK78_002138</name>
</gene>
<reference evidence="3 4" key="2">
    <citation type="submission" date="2024-03" db="EMBL/GenBank/DDBJ databases">
        <title>The Genome Sequence of Enterococcus sp. DIV2402.</title>
        <authorList>
            <consortium name="The Broad Institute Genomics Platform"/>
            <consortium name="The Broad Institute Microbial Omics Core"/>
            <consortium name="The Broad Institute Genomic Center for Infectious Diseases"/>
            <person name="Earl A."/>
            <person name="Manson A."/>
            <person name="Gilmore M."/>
            <person name="Schwartman J."/>
            <person name="Shea T."/>
            <person name="Abouelleil A."/>
            <person name="Cao P."/>
            <person name="Chapman S."/>
            <person name="Cusick C."/>
            <person name="Young S."/>
            <person name="Neafsey D."/>
            <person name="Nusbaum C."/>
            <person name="Birren B."/>
        </authorList>
    </citation>
    <scope>NUCLEOTIDE SEQUENCE [LARGE SCALE GENOMIC DNA]</scope>
    <source>
        <strain evidence="3 4">DIV2402</strain>
    </source>
</reference>
<dbReference type="PANTHER" id="PTHR47307:SF1">
    <property type="entry name" value="GLUTATHIONE-REGULATED POTASSIUM-EFFLUX SYSTEM ANCILLARY PROTEIN KEFG"/>
    <property type="match status" value="1"/>
</dbReference>
<dbReference type="PANTHER" id="PTHR47307">
    <property type="entry name" value="GLUTATHIONE-REGULATED POTASSIUM-EFFLUX SYSTEM ANCILLARY PROTEIN KEFG"/>
    <property type="match status" value="1"/>
</dbReference>
<evidence type="ECO:0000259" key="2">
    <source>
        <dbReference type="Pfam" id="PF02525"/>
    </source>
</evidence>
<dbReference type="InterPro" id="IPR029039">
    <property type="entry name" value="Flavoprotein-like_sf"/>
</dbReference>
<accession>A0ABZ2SP81</accession>
<dbReference type="Pfam" id="PF02525">
    <property type="entry name" value="Flavodoxin_2"/>
    <property type="match status" value="1"/>
</dbReference>
<dbReference type="InterPro" id="IPR003680">
    <property type="entry name" value="Flavodoxin_fold"/>
</dbReference>
<dbReference type="RefSeq" id="WP_207940377.1">
    <property type="nucleotide sequence ID" value="NZ_CP147251.1"/>
</dbReference>
<reference evidence="3 4" key="1">
    <citation type="submission" date="2021-03" db="EMBL/GenBank/DDBJ databases">
        <authorList>
            <person name="Gilmore M.S."/>
            <person name="Schwartzman J."/>
            <person name="Van Tyne D."/>
            <person name="Martin M."/>
            <person name="Earl A.M."/>
            <person name="Manson A.L."/>
            <person name="Straub T."/>
            <person name="Salamzade R."/>
            <person name="Saavedra J."/>
            <person name="Lebreton F."/>
            <person name="Prichula J."/>
            <person name="Schaufler K."/>
            <person name="Gaca A."/>
            <person name="Sgardioli B."/>
            <person name="Wagenaar J."/>
            <person name="Strong T."/>
        </authorList>
    </citation>
    <scope>NUCLEOTIDE SEQUENCE [LARGE SCALE GENOMIC DNA]</scope>
    <source>
        <strain evidence="3 4">DIV2402</strain>
    </source>
</reference>
<evidence type="ECO:0000313" key="3">
    <source>
        <dbReference type="EMBL" id="WYJ77500.1"/>
    </source>
</evidence>
<evidence type="ECO:0000313" key="4">
    <source>
        <dbReference type="Proteomes" id="UP000664701"/>
    </source>
</evidence>
<keyword evidence="4" id="KW-1185">Reference proteome</keyword>
<dbReference type="Gene3D" id="3.40.50.360">
    <property type="match status" value="1"/>
</dbReference>
<organism evidence="3 4">
    <name type="scientific">Candidatus Enterococcus lowellii</name>
    <dbReference type="NCBI Taxonomy" id="2230877"/>
    <lineage>
        <taxon>Bacteria</taxon>
        <taxon>Bacillati</taxon>
        <taxon>Bacillota</taxon>
        <taxon>Bacilli</taxon>
        <taxon>Lactobacillales</taxon>
        <taxon>Enterococcaceae</taxon>
        <taxon>Enterococcus</taxon>
    </lineage>
</organism>
<dbReference type="InterPro" id="IPR046980">
    <property type="entry name" value="KefG/KefF"/>
</dbReference>
<sequence length="230" mass="26822">MKTLVIVSHPDISGSSSQKYLKDSFPQSEALTYHHLETIYPDGKIDTKQEQRLLKEHDRIILQFPFYWYSSPAMLKQWLDDVLAEGFAYGPRGTALKGKELGLVLIIGAAEKEYQVGGREGFTISALTTPYQAMAKKLQMTFLKPFLIYQFQYMNEQEKMRLLIGYQQYLAIHDFDSLRAKERWYLEQLSQLNETYLPENSGFILEQIEEFIIDTRMELDEIQMYLDGTS</sequence>
<dbReference type="Proteomes" id="UP000664701">
    <property type="component" value="Chromosome"/>
</dbReference>
<feature type="domain" description="Flavodoxin-like fold" evidence="2">
    <location>
        <begin position="1"/>
        <end position="158"/>
    </location>
</feature>